<reference evidence="1" key="1">
    <citation type="journal article" date="2015" name="MBio">
        <title>Eco-Evolutionary Dynamics of Episomes among Ecologically Cohesive Bacterial Populations.</title>
        <authorList>
            <person name="Xue H."/>
            <person name="Cordero O.X."/>
            <person name="Camas F.M."/>
            <person name="Trimble W."/>
            <person name="Meyer F."/>
            <person name="Guglielmini J."/>
            <person name="Rocha E.P."/>
            <person name="Polz M.F."/>
        </authorList>
    </citation>
    <scope>NUCLEOTIDE SEQUENCE</scope>
    <source>
        <strain evidence="1">ZF_221</strain>
    </source>
</reference>
<accession>A0A0H3ZYP1</accession>
<evidence type="ECO:0000313" key="1">
    <source>
        <dbReference type="EMBL" id="AKN39717.1"/>
    </source>
</evidence>
<dbReference type="AlphaFoldDB" id="A0A0H3ZYP1"/>
<organism evidence="1">
    <name type="scientific">Aliivibrio fischeri</name>
    <name type="common">Vibrio fischeri</name>
    <dbReference type="NCBI Taxonomy" id="668"/>
    <lineage>
        <taxon>Bacteria</taxon>
        <taxon>Pseudomonadati</taxon>
        <taxon>Pseudomonadota</taxon>
        <taxon>Gammaproteobacteria</taxon>
        <taxon>Vibrionales</taxon>
        <taxon>Vibrionaceae</taxon>
        <taxon>Aliivibrio</taxon>
    </lineage>
</organism>
<name>A0A0H3ZYP1_ALIFS</name>
<proteinExistence type="predicted"/>
<protein>
    <submittedName>
        <fullName evidence="1">Uncharacterized protein</fullName>
    </submittedName>
</protein>
<dbReference type="EMBL" id="KP795659">
    <property type="protein sequence ID" value="AKN39717.1"/>
    <property type="molecule type" value="Genomic_DNA"/>
</dbReference>
<sequence>MPVRTIYPENITQVSDAITWLIEPVKYRILTDYPAPESAVVLLDKPIPAIANINRTMPLIDAIQLLIGEDNTIIIDSEHQLITFSRGN</sequence>